<reference evidence="2 3" key="1">
    <citation type="submission" date="2014-03" db="EMBL/GenBank/DDBJ databases">
        <title>Bradyrhizobium valentinum sp. nov., isolated from effective nodules of Lupinus mariae-josephae, a lupine endemic of basic-lime soils in Eastern Spain.</title>
        <authorList>
            <person name="Duran D."/>
            <person name="Rey L."/>
            <person name="Navarro A."/>
            <person name="Busquets A."/>
            <person name="Imperial J."/>
            <person name="Ruiz-Argueso T."/>
        </authorList>
    </citation>
    <scope>NUCLEOTIDE SEQUENCE [LARGE SCALE GENOMIC DNA]</scope>
    <source>
        <strain evidence="2 3">PAC68</strain>
    </source>
</reference>
<dbReference type="OrthoDB" id="7873969at2"/>
<dbReference type="InterPro" id="IPR011010">
    <property type="entry name" value="DNA_brk_join_enz"/>
</dbReference>
<dbReference type="Gene3D" id="1.10.443.10">
    <property type="entry name" value="Intergrase catalytic core"/>
    <property type="match status" value="1"/>
</dbReference>
<accession>A0A0R3KI00</accession>
<gene>
    <name evidence="2" type="ORF">CQ12_38670</name>
</gene>
<comment type="caution">
    <text evidence="2">The sequence shown here is derived from an EMBL/GenBank/DDBJ whole genome shotgun (WGS) entry which is preliminary data.</text>
</comment>
<keyword evidence="1" id="KW-0233">DNA recombination</keyword>
<protein>
    <recommendedName>
        <fullName evidence="4">Core-binding (CB) domain-containing protein</fullName>
    </recommendedName>
</protein>
<dbReference type="GO" id="GO:0015074">
    <property type="term" value="P:DNA integration"/>
    <property type="evidence" value="ECO:0007669"/>
    <property type="project" value="InterPro"/>
</dbReference>
<evidence type="ECO:0008006" key="4">
    <source>
        <dbReference type="Google" id="ProtNLM"/>
    </source>
</evidence>
<keyword evidence="3" id="KW-1185">Reference proteome</keyword>
<sequence length="248" mass="27822">MIKRKNPKYVRSFVDRHGHTRFYFQRAGGKNIPLPGLPWSPTFMQAYEAARGDANVAAAKKVKAGTLDAAMLAYLESDGFANGIAKSTRDTRRRILTKFAKAHGDKPTMLMHGAALQNIIGKMTPANQRGFKKAMRGFVDYCLSHNLMKADPLLAVKLTKMKDTGGHHTWEESEITKYETRHARGTKARLALELLLQTGTARCDMVRMGRQHVKNGTLSMRRLKTKVQFDIPLLPSLVTELECIPRIS</sequence>
<dbReference type="EMBL" id="LLXZ01000206">
    <property type="protein sequence ID" value="KRQ95511.1"/>
    <property type="molecule type" value="Genomic_DNA"/>
</dbReference>
<dbReference type="AlphaFoldDB" id="A0A0R3KI00"/>
<evidence type="ECO:0000313" key="2">
    <source>
        <dbReference type="EMBL" id="KRQ95511.1"/>
    </source>
</evidence>
<evidence type="ECO:0000256" key="1">
    <source>
        <dbReference type="ARBA" id="ARBA00023172"/>
    </source>
</evidence>
<dbReference type="GO" id="GO:0003677">
    <property type="term" value="F:DNA binding"/>
    <property type="evidence" value="ECO:0007669"/>
    <property type="project" value="InterPro"/>
</dbReference>
<dbReference type="Proteomes" id="UP000050863">
    <property type="component" value="Unassembled WGS sequence"/>
</dbReference>
<dbReference type="RefSeq" id="WP_057840070.1">
    <property type="nucleotide sequence ID" value="NZ_LLXZ01000206.1"/>
</dbReference>
<dbReference type="InterPro" id="IPR013762">
    <property type="entry name" value="Integrase-like_cat_sf"/>
</dbReference>
<dbReference type="GO" id="GO:0006310">
    <property type="term" value="P:DNA recombination"/>
    <property type="evidence" value="ECO:0007669"/>
    <property type="project" value="UniProtKB-KW"/>
</dbReference>
<dbReference type="STRING" id="280332.CQ12_38670"/>
<dbReference type="SUPFAM" id="SSF56349">
    <property type="entry name" value="DNA breaking-rejoining enzymes"/>
    <property type="match status" value="1"/>
</dbReference>
<organism evidence="2 3">
    <name type="scientific">Bradyrhizobium jicamae</name>
    <dbReference type="NCBI Taxonomy" id="280332"/>
    <lineage>
        <taxon>Bacteria</taxon>
        <taxon>Pseudomonadati</taxon>
        <taxon>Pseudomonadota</taxon>
        <taxon>Alphaproteobacteria</taxon>
        <taxon>Hyphomicrobiales</taxon>
        <taxon>Nitrobacteraceae</taxon>
        <taxon>Bradyrhizobium</taxon>
    </lineage>
</organism>
<evidence type="ECO:0000313" key="3">
    <source>
        <dbReference type="Proteomes" id="UP000050863"/>
    </source>
</evidence>
<name>A0A0R3KI00_9BRAD</name>
<proteinExistence type="predicted"/>